<evidence type="ECO:0000256" key="2">
    <source>
        <dbReference type="PROSITE-ProRule" id="PRU00168"/>
    </source>
</evidence>
<keyword evidence="1 2" id="KW-0344">Guanine-nucleotide releasing factor</keyword>
<name>A0A7S4NAX9_9EUKA</name>
<dbReference type="InterPro" id="IPR023578">
    <property type="entry name" value="Ras_GEF_dom_sf"/>
</dbReference>
<dbReference type="EMBL" id="HBKR01003939">
    <property type="protein sequence ID" value="CAE2276094.1"/>
    <property type="molecule type" value="Transcribed_RNA"/>
</dbReference>
<dbReference type="Pfam" id="PF00617">
    <property type="entry name" value="RasGEF"/>
    <property type="match status" value="1"/>
</dbReference>
<dbReference type="PANTHER" id="PTHR23113:SF368">
    <property type="entry name" value="CELL DIVISION CONTROL PROTEIN 25"/>
    <property type="match status" value="1"/>
</dbReference>
<evidence type="ECO:0000313" key="4">
    <source>
        <dbReference type="EMBL" id="CAE2276094.1"/>
    </source>
</evidence>
<dbReference type="InterPro" id="IPR001895">
    <property type="entry name" value="RASGEF_cat_dom"/>
</dbReference>
<dbReference type="SMART" id="SM00147">
    <property type="entry name" value="RasGEF"/>
    <property type="match status" value="1"/>
</dbReference>
<gene>
    <name evidence="4" type="ORF">NAES01612_LOCUS2614</name>
</gene>
<evidence type="ECO:0000259" key="3">
    <source>
        <dbReference type="PROSITE" id="PS50009"/>
    </source>
</evidence>
<protein>
    <recommendedName>
        <fullName evidence="3">Ras-GEF domain-containing protein</fullName>
    </recommendedName>
</protein>
<dbReference type="PANTHER" id="PTHR23113">
    <property type="entry name" value="GUANINE NUCLEOTIDE EXCHANGE FACTOR"/>
    <property type="match status" value="1"/>
</dbReference>
<dbReference type="PROSITE" id="PS50009">
    <property type="entry name" value="RASGEF_CAT"/>
    <property type="match status" value="1"/>
</dbReference>
<dbReference type="GO" id="GO:0007265">
    <property type="term" value="P:Ras protein signal transduction"/>
    <property type="evidence" value="ECO:0007669"/>
    <property type="project" value="TreeGrafter"/>
</dbReference>
<feature type="domain" description="Ras-GEF" evidence="3">
    <location>
        <begin position="1"/>
        <end position="185"/>
    </location>
</feature>
<proteinExistence type="predicted"/>
<dbReference type="InterPro" id="IPR008937">
    <property type="entry name" value="Ras-like_GEF"/>
</dbReference>
<dbReference type="SUPFAM" id="SSF48366">
    <property type="entry name" value="Ras GEF"/>
    <property type="match status" value="1"/>
</dbReference>
<dbReference type="InterPro" id="IPR036964">
    <property type="entry name" value="RASGEF_cat_dom_sf"/>
</dbReference>
<evidence type="ECO:0000256" key="1">
    <source>
        <dbReference type="ARBA" id="ARBA00022658"/>
    </source>
</evidence>
<accession>A0A7S4NAX9</accession>
<reference evidence="4" key="1">
    <citation type="submission" date="2021-01" db="EMBL/GenBank/DDBJ databases">
        <authorList>
            <person name="Corre E."/>
            <person name="Pelletier E."/>
            <person name="Niang G."/>
            <person name="Scheremetjew M."/>
            <person name="Finn R."/>
            <person name="Kale V."/>
            <person name="Holt S."/>
            <person name="Cochrane G."/>
            <person name="Meng A."/>
            <person name="Brown T."/>
            <person name="Cohen L."/>
        </authorList>
    </citation>
    <scope>NUCLEOTIDE SEQUENCE</scope>
    <source>
        <strain evidence="4">SoJaBio B1-5/56/2</strain>
    </source>
</reference>
<organism evidence="4">
    <name type="scientific">Paramoeba aestuarina</name>
    <dbReference type="NCBI Taxonomy" id="180227"/>
    <lineage>
        <taxon>Eukaryota</taxon>
        <taxon>Amoebozoa</taxon>
        <taxon>Discosea</taxon>
        <taxon>Flabellinia</taxon>
        <taxon>Dactylopodida</taxon>
        <taxon>Paramoebidae</taxon>
        <taxon>Paramoeba</taxon>
    </lineage>
</organism>
<dbReference type="Gene3D" id="1.10.840.10">
    <property type="entry name" value="Ras guanine-nucleotide exchange factors catalytic domain"/>
    <property type="match status" value="1"/>
</dbReference>
<sequence>MIKLSTKVSSWVISELVKRVKIRDRVFLFEKFVLLSEILLDLNNFSGCMAVLGGLGSSAFYRMKKTWGEIDRDVIGRYEKIRAIMSHRSSYGAYRAYVKGVVPPGIPYIGVSLSDLTFMYDGNPDPKDGEGLLNFKRWILMARVIEDVKLFQKASYDNLCEPGESTQFFHALNNFETLGERQTHQYSKIVDSDDGEGMETLLKLYEESVKKVNDLEKKIGREKE</sequence>
<dbReference type="AlphaFoldDB" id="A0A7S4NAX9"/>
<dbReference type="GO" id="GO:0005886">
    <property type="term" value="C:plasma membrane"/>
    <property type="evidence" value="ECO:0007669"/>
    <property type="project" value="TreeGrafter"/>
</dbReference>
<dbReference type="GO" id="GO:0005085">
    <property type="term" value="F:guanyl-nucleotide exchange factor activity"/>
    <property type="evidence" value="ECO:0007669"/>
    <property type="project" value="UniProtKB-KW"/>
</dbReference>